<evidence type="ECO:0000259" key="2">
    <source>
        <dbReference type="SMART" id="SM00984"/>
    </source>
</evidence>
<gene>
    <name evidence="3" type="ORF">RF11_10880</name>
</gene>
<organism evidence="3 4">
    <name type="scientific">Thelohanellus kitauei</name>
    <name type="common">Myxosporean</name>
    <dbReference type="NCBI Taxonomy" id="669202"/>
    <lineage>
        <taxon>Eukaryota</taxon>
        <taxon>Metazoa</taxon>
        <taxon>Cnidaria</taxon>
        <taxon>Myxozoa</taxon>
        <taxon>Myxosporea</taxon>
        <taxon>Bivalvulida</taxon>
        <taxon>Platysporina</taxon>
        <taxon>Myxobolidae</taxon>
        <taxon>Thelohanellus</taxon>
    </lineage>
</organism>
<dbReference type="GO" id="GO:0006024">
    <property type="term" value="P:glycosaminoglycan biosynthetic process"/>
    <property type="evidence" value="ECO:0007669"/>
    <property type="project" value="TreeGrafter"/>
</dbReference>
<dbReference type="PANTHER" id="PTHR11374:SF3">
    <property type="entry name" value="UDP-GLUCOSE 6-DEHYDROGENASE"/>
    <property type="match status" value="1"/>
</dbReference>
<feature type="domain" description="UDP-glucose/GDP-mannose dehydrogenase C-terminal" evidence="2">
    <location>
        <begin position="27"/>
        <end position="141"/>
    </location>
</feature>
<sequence>MNKYQKKQFLRSIVSSMFDTIYDKTICIYGVAFKANTSDFRESAALYILKNLLNDGARIKIYDPCVNYDEFLKYAKKHIFVEKEMEEKMTMVECPYVAAKHSHAIVICTEWDIFKNLNYETIYHDMMKPAFVFDGRIILDVKKMLELGFKVYSIGYLTPSFF</sequence>
<dbReference type="OMA" id="LVYIYEC"/>
<keyword evidence="4" id="KW-1185">Reference proteome</keyword>
<comment type="catalytic activity">
    <reaction evidence="1">
        <text>UDP-alpha-D-glucose + 2 NAD(+) + H2O = UDP-alpha-D-glucuronate + 2 NADH + 3 H(+)</text>
        <dbReference type="Rhea" id="RHEA:23596"/>
        <dbReference type="ChEBI" id="CHEBI:15377"/>
        <dbReference type="ChEBI" id="CHEBI:15378"/>
        <dbReference type="ChEBI" id="CHEBI:57540"/>
        <dbReference type="ChEBI" id="CHEBI:57945"/>
        <dbReference type="ChEBI" id="CHEBI:58052"/>
        <dbReference type="ChEBI" id="CHEBI:58885"/>
        <dbReference type="EC" id="1.1.1.22"/>
    </reaction>
</comment>
<dbReference type="InterPro" id="IPR036220">
    <property type="entry name" value="UDP-Glc/GDP-Man_DH_C_sf"/>
</dbReference>
<dbReference type="EMBL" id="JWZT01005421">
    <property type="protein sequence ID" value="KII60812.1"/>
    <property type="molecule type" value="Genomic_DNA"/>
</dbReference>
<dbReference type="Gene3D" id="3.40.50.720">
    <property type="entry name" value="NAD(P)-binding Rossmann-like Domain"/>
    <property type="match status" value="1"/>
</dbReference>
<dbReference type="Proteomes" id="UP000031668">
    <property type="component" value="Unassembled WGS sequence"/>
</dbReference>
<evidence type="ECO:0000256" key="1">
    <source>
        <dbReference type="ARBA" id="ARBA00047473"/>
    </source>
</evidence>
<proteinExistence type="predicted"/>
<dbReference type="GO" id="GO:0051287">
    <property type="term" value="F:NAD binding"/>
    <property type="evidence" value="ECO:0007669"/>
    <property type="project" value="InterPro"/>
</dbReference>
<dbReference type="InterPro" id="IPR028356">
    <property type="entry name" value="UDPglc_DH_euk"/>
</dbReference>
<dbReference type="PANTHER" id="PTHR11374">
    <property type="entry name" value="UDP-GLUCOSE DEHYDROGENASE/UDP-MANNAC DEHYDROGENASE"/>
    <property type="match status" value="1"/>
</dbReference>
<dbReference type="Pfam" id="PF03720">
    <property type="entry name" value="UDPG_MGDP_dh_C"/>
    <property type="match status" value="1"/>
</dbReference>
<dbReference type="AlphaFoldDB" id="A0A0C2IVE1"/>
<accession>A0A0C2IVE1</accession>
<evidence type="ECO:0000313" key="4">
    <source>
        <dbReference type="Proteomes" id="UP000031668"/>
    </source>
</evidence>
<evidence type="ECO:0000313" key="3">
    <source>
        <dbReference type="EMBL" id="KII60812.1"/>
    </source>
</evidence>
<reference evidence="3 4" key="1">
    <citation type="journal article" date="2014" name="Genome Biol. Evol.">
        <title>The genome of the myxosporean Thelohanellus kitauei shows adaptations to nutrient acquisition within its fish host.</title>
        <authorList>
            <person name="Yang Y."/>
            <person name="Xiong J."/>
            <person name="Zhou Z."/>
            <person name="Huo F."/>
            <person name="Miao W."/>
            <person name="Ran C."/>
            <person name="Liu Y."/>
            <person name="Zhang J."/>
            <person name="Feng J."/>
            <person name="Wang M."/>
            <person name="Wang M."/>
            <person name="Wang L."/>
            <person name="Yao B."/>
        </authorList>
    </citation>
    <scope>NUCLEOTIDE SEQUENCE [LARGE SCALE GENOMIC DNA]</scope>
    <source>
        <strain evidence="3">Wuqing</strain>
    </source>
</reference>
<comment type="caution">
    <text evidence="3">The sequence shown here is derived from an EMBL/GenBank/DDBJ whole genome shotgun (WGS) entry which is preliminary data.</text>
</comment>
<dbReference type="GO" id="GO:0003979">
    <property type="term" value="F:UDP-glucose 6-dehydrogenase activity"/>
    <property type="evidence" value="ECO:0007669"/>
    <property type="project" value="UniProtKB-EC"/>
</dbReference>
<protein>
    <submittedName>
        <fullName evidence="3">UDP-glucose 6-dehydrogenase</fullName>
    </submittedName>
</protein>
<dbReference type="SMART" id="SM00984">
    <property type="entry name" value="UDPG_MGDP_dh_C"/>
    <property type="match status" value="1"/>
</dbReference>
<dbReference type="GO" id="GO:0005634">
    <property type="term" value="C:nucleus"/>
    <property type="evidence" value="ECO:0007669"/>
    <property type="project" value="TreeGrafter"/>
</dbReference>
<dbReference type="InterPro" id="IPR014027">
    <property type="entry name" value="UDP-Glc/GDP-Man_DH_C"/>
</dbReference>
<dbReference type="OrthoDB" id="5059218at2759"/>
<dbReference type="SUPFAM" id="SSF52413">
    <property type="entry name" value="UDP-glucose/GDP-mannose dehydrogenase C-terminal domain"/>
    <property type="match status" value="1"/>
</dbReference>
<name>A0A0C2IVE1_THEKT</name>